<accession>A0A067A1M4</accession>
<evidence type="ECO:0000313" key="2">
    <source>
        <dbReference type="Proteomes" id="UP000027341"/>
    </source>
</evidence>
<dbReference type="Proteomes" id="UP000027341">
    <property type="component" value="Unassembled WGS sequence"/>
</dbReference>
<dbReference type="AlphaFoldDB" id="A0A067A1M4"/>
<dbReference type="RefSeq" id="WP_029912845.1">
    <property type="nucleotide sequence ID" value="NZ_AP020335.1"/>
</dbReference>
<gene>
    <name evidence="1" type="ORF">EI16_09685</name>
</gene>
<organism evidence="1 2">
    <name type="scientific">Hydrogenovibrio marinus</name>
    <dbReference type="NCBI Taxonomy" id="28885"/>
    <lineage>
        <taxon>Bacteria</taxon>
        <taxon>Pseudomonadati</taxon>
        <taxon>Pseudomonadota</taxon>
        <taxon>Gammaproteobacteria</taxon>
        <taxon>Thiotrichales</taxon>
        <taxon>Piscirickettsiaceae</taxon>
        <taxon>Hydrogenovibrio</taxon>
    </lineage>
</organism>
<protein>
    <submittedName>
        <fullName evidence="1">Uncharacterized protein</fullName>
    </submittedName>
</protein>
<name>A0A067A1M4_HYDMR</name>
<keyword evidence="2" id="KW-1185">Reference proteome</keyword>
<dbReference type="STRING" id="28885.EI16_09685"/>
<reference evidence="1 2" key="1">
    <citation type="submission" date="2014-04" db="EMBL/GenBank/DDBJ databases">
        <title>Draft genome sequence of Hydrogenovibrio marinus MH-110, a model organism for aerobic H2 metabolism.</title>
        <authorList>
            <person name="Cha H.J."/>
            <person name="Jo B.H."/>
            <person name="Hwang B.H."/>
        </authorList>
    </citation>
    <scope>NUCLEOTIDE SEQUENCE [LARGE SCALE GENOMIC DNA]</scope>
    <source>
        <strain evidence="1 2">MH-110</strain>
    </source>
</reference>
<evidence type="ECO:0000313" key="1">
    <source>
        <dbReference type="EMBL" id="KDN96521.1"/>
    </source>
</evidence>
<proteinExistence type="predicted"/>
<dbReference type="EMBL" id="JMIU01000001">
    <property type="protein sequence ID" value="KDN96521.1"/>
    <property type="molecule type" value="Genomic_DNA"/>
</dbReference>
<comment type="caution">
    <text evidence="1">The sequence shown here is derived from an EMBL/GenBank/DDBJ whole genome shotgun (WGS) entry which is preliminary data.</text>
</comment>
<sequence>MPTKQHYESFESLGRDALDRITEINLRLESLSELIKKSQPKKPGAITLHLYSCGKDCLGCPHPSWLVWYSTKKGDDSVFLSYKTKTPLRKVKRSGDFKESSEKTKRLIKEAIELLQERSEIINMVSNLNKKLSAMGKVRKLKIIA</sequence>